<dbReference type="Proteomes" id="UP000317484">
    <property type="component" value="Unassembled WGS sequence"/>
</dbReference>
<dbReference type="EMBL" id="FXTJ01000006">
    <property type="protein sequence ID" value="SMO89528.1"/>
    <property type="molecule type" value="Genomic_DNA"/>
</dbReference>
<feature type="signal peptide" evidence="1">
    <location>
        <begin position="1"/>
        <end position="37"/>
    </location>
</feature>
<dbReference type="RefSeq" id="WP_142459548.1">
    <property type="nucleotide sequence ID" value="NZ_FXTJ01000006.1"/>
</dbReference>
<feature type="chain" id="PRO_5022143927" description="EF hand" evidence="1">
    <location>
        <begin position="38"/>
        <end position="225"/>
    </location>
</feature>
<evidence type="ECO:0000313" key="3">
    <source>
        <dbReference type="Proteomes" id="UP000317484"/>
    </source>
</evidence>
<evidence type="ECO:0000313" key="2">
    <source>
        <dbReference type="EMBL" id="SMO89528.1"/>
    </source>
</evidence>
<reference evidence="2 3" key="1">
    <citation type="submission" date="2017-05" db="EMBL/GenBank/DDBJ databases">
        <authorList>
            <person name="Varghese N."/>
            <person name="Submissions S."/>
        </authorList>
    </citation>
    <scope>NUCLEOTIDE SEQUENCE [LARGE SCALE GENOMIC DNA]</scope>
    <source>
        <strain evidence="2 3">DSM 46834</strain>
    </source>
</reference>
<organism evidence="2 3">
    <name type="scientific">Geodermatophilus aquaeductus</name>
    <dbReference type="NCBI Taxonomy" id="1564161"/>
    <lineage>
        <taxon>Bacteria</taxon>
        <taxon>Bacillati</taxon>
        <taxon>Actinomycetota</taxon>
        <taxon>Actinomycetes</taxon>
        <taxon>Geodermatophilales</taxon>
        <taxon>Geodermatophilaceae</taxon>
        <taxon>Geodermatophilus</taxon>
    </lineage>
</organism>
<dbReference type="AlphaFoldDB" id="A0A521EZZ7"/>
<keyword evidence="1" id="KW-0732">Signal</keyword>
<name>A0A521EZZ7_9ACTN</name>
<accession>A0A521EZZ7</accession>
<gene>
    <name evidence="2" type="ORF">SAMN06273567_106208</name>
</gene>
<protein>
    <recommendedName>
        <fullName evidence="4">EF hand</fullName>
    </recommendedName>
</protein>
<sequence length="225" mass="24040">MTRTASTRSRLTRALLRTAVPATAVAAVIATAGPASAGGTEYNAYDTDANGWIDLYAFDDSGDWYEDTWAVDWDEDGYVEQVAVDTDLDGWADTFAFDSDEDGYVEEVGVDTTGNALPDVWGADTDYDGYVDAAAYDVDDDGYADYSEAMAPTSYAYASVTYVFAEADGWTYWELSVEYGYGLTSGHDSDDTGIEAPKAGTLQITANTADDDAVTDAVDALAGLF</sequence>
<keyword evidence="3" id="KW-1185">Reference proteome</keyword>
<proteinExistence type="predicted"/>
<evidence type="ECO:0008006" key="4">
    <source>
        <dbReference type="Google" id="ProtNLM"/>
    </source>
</evidence>
<evidence type="ECO:0000256" key="1">
    <source>
        <dbReference type="SAM" id="SignalP"/>
    </source>
</evidence>